<sequence length="129" mass="14424">MANVQKVQPVLLPQSIEMPDWSLGNAQTSMHSLTPTRLKRLTQIPVFLPAQSRQVTGSAVKQEQRHGLNSKEIDFCPQCWWGQGFAIAQLSISALQSDGLNQEGMEVQLGANLYLKVLIVVQEDLRLQR</sequence>
<accession>A0A556TQ29</accession>
<dbReference type="AlphaFoldDB" id="A0A556TQ29"/>
<evidence type="ECO:0000313" key="1">
    <source>
        <dbReference type="EMBL" id="TSK34812.1"/>
    </source>
</evidence>
<evidence type="ECO:0000313" key="2">
    <source>
        <dbReference type="Proteomes" id="UP000319801"/>
    </source>
</evidence>
<dbReference type="EMBL" id="VCAZ01000010">
    <property type="protein sequence ID" value="TSK34812.1"/>
    <property type="molecule type" value="Genomic_DNA"/>
</dbReference>
<reference evidence="1 2" key="1">
    <citation type="journal article" date="2019" name="Genome Biol. Evol.">
        <title>Whole-Genome Sequencing of the Giant Devil Catfish, Bagarius yarrelli.</title>
        <authorList>
            <person name="Jiang W."/>
            <person name="Lv Y."/>
            <person name="Cheng L."/>
            <person name="Yang K."/>
            <person name="Chao B."/>
            <person name="Wang X."/>
            <person name="Li Y."/>
            <person name="Pan X."/>
            <person name="You X."/>
            <person name="Zhang Y."/>
            <person name="Yang J."/>
            <person name="Li J."/>
            <person name="Zhang X."/>
            <person name="Liu S."/>
            <person name="Sun C."/>
            <person name="Yang J."/>
            <person name="Shi Q."/>
        </authorList>
    </citation>
    <scope>NUCLEOTIDE SEQUENCE [LARGE SCALE GENOMIC DNA]</scope>
    <source>
        <strain evidence="1">JWS20170419001</strain>
        <tissue evidence="1">Muscle</tissue>
    </source>
</reference>
<comment type="caution">
    <text evidence="1">The sequence shown here is derived from an EMBL/GenBank/DDBJ whole genome shotgun (WGS) entry which is preliminary data.</text>
</comment>
<organism evidence="1 2">
    <name type="scientific">Bagarius yarrelli</name>
    <name type="common">Goonch</name>
    <name type="synonym">Bagrus yarrelli</name>
    <dbReference type="NCBI Taxonomy" id="175774"/>
    <lineage>
        <taxon>Eukaryota</taxon>
        <taxon>Metazoa</taxon>
        <taxon>Chordata</taxon>
        <taxon>Craniata</taxon>
        <taxon>Vertebrata</taxon>
        <taxon>Euteleostomi</taxon>
        <taxon>Actinopterygii</taxon>
        <taxon>Neopterygii</taxon>
        <taxon>Teleostei</taxon>
        <taxon>Ostariophysi</taxon>
        <taxon>Siluriformes</taxon>
        <taxon>Sisoridae</taxon>
        <taxon>Sisorinae</taxon>
        <taxon>Bagarius</taxon>
    </lineage>
</organism>
<gene>
    <name evidence="1" type="ORF">Baya_4420</name>
</gene>
<name>A0A556TQ29_BAGYA</name>
<protein>
    <submittedName>
        <fullName evidence="1">Uncharacterized protein</fullName>
    </submittedName>
</protein>
<dbReference type="Proteomes" id="UP000319801">
    <property type="component" value="Unassembled WGS sequence"/>
</dbReference>
<proteinExistence type="predicted"/>
<keyword evidence="2" id="KW-1185">Reference proteome</keyword>